<organism evidence="1 2">
    <name type="scientific">Macroventuria anomochaeta</name>
    <dbReference type="NCBI Taxonomy" id="301207"/>
    <lineage>
        <taxon>Eukaryota</taxon>
        <taxon>Fungi</taxon>
        <taxon>Dikarya</taxon>
        <taxon>Ascomycota</taxon>
        <taxon>Pezizomycotina</taxon>
        <taxon>Dothideomycetes</taxon>
        <taxon>Pleosporomycetidae</taxon>
        <taxon>Pleosporales</taxon>
        <taxon>Pleosporineae</taxon>
        <taxon>Didymellaceae</taxon>
        <taxon>Macroventuria</taxon>
    </lineage>
</organism>
<proteinExistence type="predicted"/>
<reference evidence="1" key="1">
    <citation type="journal article" date="2020" name="Stud. Mycol.">
        <title>101 Dothideomycetes genomes: a test case for predicting lifestyles and emergence of pathogens.</title>
        <authorList>
            <person name="Haridas S."/>
            <person name="Albert R."/>
            <person name="Binder M."/>
            <person name="Bloem J."/>
            <person name="Labutti K."/>
            <person name="Salamov A."/>
            <person name="Andreopoulos B."/>
            <person name="Baker S."/>
            <person name="Barry K."/>
            <person name="Bills G."/>
            <person name="Bluhm B."/>
            <person name="Cannon C."/>
            <person name="Castanera R."/>
            <person name="Culley D."/>
            <person name="Daum C."/>
            <person name="Ezra D."/>
            <person name="Gonzalez J."/>
            <person name="Henrissat B."/>
            <person name="Kuo A."/>
            <person name="Liang C."/>
            <person name="Lipzen A."/>
            <person name="Lutzoni F."/>
            <person name="Magnuson J."/>
            <person name="Mondo S."/>
            <person name="Nolan M."/>
            <person name="Ohm R."/>
            <person name="Pangilinan J."/>
            <person name="Park H.-J."/>
            <person name="Ramirez L."/>
            <person name="Alfaro M."/>
            <person name="Sun H."/>
            <person name="Tritt A."/>
            <person name="Yoshinaga Y."/>
            <person name="Zwiers L.-H."/>
            <person name="Turgeon B."/>
            <person name="Goodwin S."/>
            <person name="Spatafora J."/>
            <person name="Crous P."/>
            <person name="Grigoriev I."/>
        </authorList>
    </citation>
    <scope>NUCLEOTIDE SEQUENCE</scope>
    <source>
        <strain evidence="1">CBS 525.71</strain>
    </source>
</reference>
<gene>
    <name evidence="1" type="ORF">BU25DRAFT_373500</name>
</gene>
<name>A0ACB6RRW2_9PLEO</name>
<evidence type="ECO:0000313" key="2">
    <source>
        <dbReference type="Proteomes" id="UP000799754"/>
    </source>
</evidence>
<protein>
    <submittedName>
        <fullName evidence="1">NAD(P)-binding protein</fullName>
    </submittedName>
</protein>
<evidence type="ECO:0000313" key="1">
    <source>
        <dbReference type="EMBL" id="KAF2624725.1"/>
    </source>
</evidence>
<sequence length="296" mass="31208">MPKSMFITGGSGYIGSCLIAHAIASSYTVTALSRTPTSDTKLSALGATPVRGSLSSHAILTAQASKADIVVSIADSITGDYSISKEERFRINDAANDALAEGLRGTGKALVLTSGSLIAAADEGRETDESSSNKKYVGMGVRACHILLAPYVYGRGGSGVGLFMGMWKRAGSGMKVDGGEKYTTVVHVDDAVRLYLLVAERGGAGEAYNATAQNNITQGQLAEAICKAIDVPCKLLRYREAVPKVGEFLASFLSVENRASNRKAREELGWEIKEKGILEDIETGSYVEVAEALKDG</sequence>
<keyword evidence="2" id="KW-1185">Reference proteome</keyword>
<feature type="non-terminal residue" evidence="1">
    <location>
        <position position="296"/>
    </location>
</feature>
<comment type="caution">
    <text evidence="1">The sequence shown here is derived from an EMBL/GenBank/DDBJ whole genome shotgun (WGS) entry which is preliminary data.</text>
</comment>
<accession>A0ACB6RRW2</accession>
<dbReference type="Proteomes" id="UP000799754">
    <property type="component" value="Unassembled WGS sequence"/>
</dbReference>
<dbReference type="EMBL" id="MU006729">
    <property type="protein sequence ID" value="KAF2624725.1"/>
    <property type="molecule type" value="Genomic_DNA"/>
</dbReference>